<evidence type="ECO:0000256" key="2">
    <source>
        <dbReference type="ARBA" id="ARBA00022741"/>
    </source>
</evidence>
<comment type="caution">
    <text evidence="5">The sequence shown here is derived from an EMBL/GenBank/DDBJ whole genome shotgun (WGS) entry which is preliminary data.</text>
</comment>
<comment type="similarity">
    <text evidence="1">Belongs to the GSP E family.</text>
</comment>
<keyword evidence="3" id="KW-0067">ATP-binding</keyword>
<dbReference type="Gene3D" id="3.40.50.300">
    <property type="entry name" value="P-loop containing nucleotide triphosphate hydrolases"/>
    <property type="match status" value="1"/>
</dbReference>
<dbReference type="GO" id="GO:0005886">
    <property type="term" value="C:plasma membrane"/>
    <property type="evidence" value="ECO:0007669"/>
    <property type="project" value="TreeGrafter"/>
</dbReference>
<evidence type="ECO:0000256" key="1">
    <source>
        <dbReference type="ARBA" id="ARBA00006611"/>
    </source>
</evidence>
<gene>
    <name evidence="5" type="ORF">DM484_19890</name>
</gene>
<name>A0A2W4QY56_9GAMM</name>
<dbReference type="InterPro" id="IPR027417">
    <property type="entry name" value="P-loop_NTPase"/>
</dbReference>
<sequence length="555" mass="59806">MNAVETPNRLDLVIATANNAAGAVMKSLDDLPDRFTLCLTEAEIPLTEGARREMALLQGDSGTLLVLAEQLSQAGSRNLRDLRNRAAQRGYPVGAERRAVPGLIPLIYQHFATPGDKAGTAVDSRAQRAFDNLVFQAGESNASDIHIIIRPPAAEIKFRIYGELETIAHWTSEHATDMCTCAYTVLAEIRDTTWVPERPQDANFARVIRGRLHRIRYSHKPIYPLGVLVVLRILSTGKGFAFAPSLQHLGYSEGQAQAIQAMVAEPNGALVVSGETGSGKSTTLANLMNLLLQSAGGSVSLQTVEDPPEYEVPGAIQSPVIHSRDDRDRGIDPYVNAIRSSMRTDVDILVVGEIRDLETALLVASAVGSGHPVMTTVHASRALGIIPRLEGLGSTMANNPVNRALLCGPQFISGLIHQTLVPVLCGSCSIPFGDALQTGMVDAGLEFRLRAVAGGDLDRVRFRGPGCAQCRKGVRGRTVCAEVVAPDPPLLKLLLDRRDQEAFDLWLGRETGYSIRDHAIDKMCAGLISPVNVERSLGQLRLESHGALRKRGLAA</sequence>
<evidence type="ECO:0000313" key="6">
    <source>
        <dbReference type="Proteomes" id="UP000249396"/>
    </source>
</evidence>
<dbReference type="PANTHER" id="PTHR30258:SF1">
    <property type="entry name" value="PROTEIN TRANSPORT PROTEIN HOFB HOMOLOG"/>
    <property type="match status" value="1"/>
</dbReference>
<dbReference type="EMBL" id="QJPH01000406">
    <property type="protein sequence ID" value="PZN74989.1"/>
    <property type="molecule type" value="Genomic_DNA"/>
</dbReference>
<evidence type="ECO:0000259" key="4">
    <source>
        <dbReference type="Pfam" id="PF00437"/>
    </source>
</evidence>
<dbReference type="Proteomes" id="UP000249396">
    <property type="component" value="Unassembled WGS sequence"/>
</dbReference>
<reference evidence="5 6" key="1">
    <citation type="journal article" date="2018" name="Aquat. Microb. Ecol.">
        <title>Gammaproteobacterial methanotrophs dominate.</title>
        <authorList>
            <person name="Rissanen A.J."/>
            <person name="Saarenheimo J."/>
            <person name="Tiirola M."/>
            <person name="Peura S."/>
            <person name="Aalto S.L."/>
            <person name="Karvinen A."/>
            <person name="Nykanen H."/>
        </authorList>
    </citation>
    <scope>NUCLEOTIDE SEQUENCE [LARGE SCALE GENOMIC DNA]</scope>
    <source>
        <strain evidence="5">AMbin10</strain>
    </source>
</reference>
<dbReference type="Gene3D" id="3.30.450.90">
    <property type="match status" value="1"/>
</dbReference>
<dbReference type="AlphaFoldDB" id="A0A2W4QY56"/>
<dbReference type="GO" id="GO:0005524">
    <property type="term" value="F:ATP binding"/>
    <property type="evidence" value="ECO:0007669"/>
    <property type="project" value="UniProtKB-KW"/>
</dbReference>
<accession>A0A2W4QY56</accession>
<proteinExistence type="inferred from homology"/>
<dbReference type="InterPro" id="IPR001482">
    <property type="entry name" value="T2SS/T4SS_dom"/>
</dbReference>
<dbReference type="SUPFAM" id="SSF52540">
    <property type="entry name" value="P-loop containing nucleoside triphosphate hydrolases"/>
    <property type="match status" value="1"/>
</dbReference>
<protein>
    <recommendedName>
        <fullName evidence="4">Bacterial type II secretion system protein E domain-containing protein</fullName>
    </recommendedName>
</protein>
<organism evidence="5 6">
    <name type="scientific">Candidatus Methylumidiphilus alinenensis</name>
    <dbReference type="NCBI Taxonomy" id="2202197"/>
    <lineage>
        <taxon>Bacteria</taxon>
        <taxon>Pseudomonadati</taxon>
        <taxon>Pseudomonadota</taxon>
        <taxon>Gammaproteobacteria</taxon>
        <taxon>Methylococcales</taxon>
        <taxon>Candidatus Methylumidiphilus</taxon>
    </lineage>
</organism>
<keyword evidence="2" id="KW-0547">Nucleotide-binding</keyword>
<dbReference type="PANTHER" id="PTHR30258">
    <property type="entry name" value="TYPE II SECRETION SYSTEM PROTEIN GSPE-RELATED"/>
    <property type="match status" value="1"/>
</dbReference>
<evidence type="ECO:0000313" key="5">
    <source>
        <dbReference type="EMBL" id="PZN74989.1"/>
    </source>
</evidence>
<feature type="domain" description="Bacterial type II secretion system protein E" evidence="4">
    <location>
        <begin position="127"/>
        <end position="529"/>
    </location>
</feature>
<dbReference type="GO" id="GO:0016887">
    <property type="term" value="F:ATP hydrolysis activity"/>
    <property type="evidence" value="ECO:0007669"/>
    <property type="project" value="TreeGrafter"/>
</dbReference>
<dbReference type="Pfam" id="PF00437">
    <property type="entry name" value="T2SSE"/>
    <property type="match status" value="1"/>
</dbReference>
<evidence type="ECO:0000256" key="3">
    <source>
        <dbReference type="ARBA" id="ARBA00022840"/>
    </source>
</evidence>